<dbReference type="InterPro" id="IPR007055">
    <property type="entry name" value="BON_dom"/>
</dbReference>
<sequence length="226" mass="24315">MCHRNRSDSMKSDMQLKKDVEQELEWDPSIKAAGVGVEVHDRIVTLAGHLGSFAEKLAARRAAQRVEGVKGVVVELDVRVPNQDQRSDEEIAAVVRSVLEWTAGLSEKSVKVTVEKGVVTLSGEVDWGYQMKVAEDAVVRLRGVVAVVNQIDVRGSAGAADIVGKISAALTRHAQDESRHIDVSVDDGTVTLRGKVGSFPERSIVCNAAWSAPGVRNVVDRLSIGA</sequence>
<protein>
    <submittedName>
        <fullName evidence="3">Transport-associated</fullName>
    </submittedName>
</protein>
<evidence type="ECO:0000259" key="2">
    <source>
        <dbReference type="PROSITE" id="PS50914"/>
    </source>
</evidence>
<dbReference type="InterPro" id="IPR014004">
    <property type="entry name" value="Transpt-assoc_nodulatn_dom_bac"/>
</dbReference>
<keyword evidence="4" id="KW-1185">Reference proteome</keyword>
<dbReference type="EMBL" id="CP001043">
    <property type="protein sequence ID" value="ACC70300.1"/>
    <property type="molecule type" value="Genomic_DNA"/>
</dbReference>
<organism evidence="3 4">
    <name type="scientific">Paraburkholderia phymatum (strain DSM 17167 / CIP 108236 / LMG 21445 / STM815)</name>
    <name type="common">Burkholderia phymatum</name>
    <dbReference type="NCBI Taxonomy" id="391038"/>
    <lineage>
        <taxon>Bacteria</taxon>
        <taxon>Pseudomonadati</taxon>
        <taxon>Pseudomonadota</taxon>
        <taxon>Betaproteobacteria</taxon>
        <taxon>Burkholderiales</taxon>
        <taxon>Burkholderiaceae</taxon>
        <taxon>Paraburkholderia</taxon>
    </lineage>
</organism>
<dbReference type="SMART" id="SM00749">
    <property type="entry name" value="BON"/>
    <property type="match status" value="3"/>
</dbReference>
<dbReference type="PROSITE" id="PS50914">
    <property type="entry name" value="BON"/>
    <property type="match status" value="3"/>
</dbReference>
<dbReference type="PANTHER" id="PTHR34606">
    <property type="entry name" value="BON DOMAIN-CONTAINING PROTEIN"/>
    <property type="match status" value="1"/>
</dbReference>
<accession>B2JH62</accession>
<dbReference type="Pfam" id="PF04972">
    <property type="entry name" value="BON"/>
    <property type="match status" value="3"/>
</dbReference>
<proteinExistence type="predicted"/>
<dbReference type="PANTHER" id="PTHR34606:SF4">
    <property type="entry name" value="OUTER MEMBRANE LIPOPROTEIN DOLP"/>
    <property type="match status" value="1"/>
</dbReference>
<name>B2JH62_PARP8</name>
<dbReference type="Gene3D" id="3.30.1340.30">
    <property type="match status" value="3"/>
</dbReference>
<dbReference type="eggNOG" id="COG2823">
    <property type="taxonomic scope" value="Bacteria"/>
</dbReference>
<evidence type="ECO:0000313" key="3">
    <source>
        <dbReference type="EMBL" id="ACC70300.1"/>
    </source>
</evidence>
<feature type="domain" description="BON" evidence="2">
    <location>
        <begin position="87"/>
        <end position="155"/>
    </location>
</feature>
<dbReference type="AlphaFoldDB" id="B2JH62"/>
<dbReference type="InterPro" id="IPR051686">
    <property type="entry name" value="Lipoprotein_DolP"/>
</dbReference>
<dbReference type="STRING" id="391038.Bphy_1111"/>
<evidence type="ECO:0000256" key="1">
    <source>
        <dbReference type="ARBA" id="ARBA00022729"/>
    </source>
</evidence>
<dbReference type="KEGG" id="bph:Bphy_1111"/>
<dbReference type="HOGENOM" id="CLU_082070_0_0_4"/>
<keyword evidence="1" id="KW-0732">Signal</keyword>
<gene>
    <name evidence="3" type="ordered locus">Bphy_1111</name>
</gene>
<evidence type="ECO:0000313" key="4">
    <source>
        <dbReference type="Proteomes" id="UP000001192"/>
    </source>
</evidence>
<dbReference type="Proteomes" id="UP000001192">
    <property type="component" value="Chromosome 1"/>
</dbReference>
<feature type="domain" description="BON" evidence="2">
    <location>
        <begin position="158"/>
        <end position="226"/>
    </location>
</feature>
<feature type="domain" description="BON" evidence="2">
    <location>
        <begin position="12"/>
        <end position="80"/>
    </location>
</feature>
<reference evidence="4" key="1">
    <citation type="journal article" date="2014" name="Stand. Genomic Sci.">
        <title>Complete genome sequence of Burkholderia phymatum STM815(T), a broad host range and efficient nitrogen-fixing symbiont of Mimosa species.</title>
        <authorList>
            <person name="Moulin L."/>
            <person name="Klonowska A."/>
            <person name="Caroline B."/>
            <person name="Booth K."/>
            <person name="Vriezen J.A."/>
            <person name="Melkonian R."/>
            <person name="James E.K."/>
            <person name="Young J.P."/>
            <person name="Bena G."/>
            <person name="Hauser L."/>
            <person name="Land M."/>
            <person name="Kyrpides N."/>
            <person name="Bruce D."/>
            <person name="Chain P."/>
            <person name="Copeland A."/>
            <person name="Pitluck S."/>
            <person name="Woyke T."/>
            <person name="Lizotte-Waniewski M."/>
            <person name="Bristow J."/>
            <person name="Riley M."/>
        </authorList>
    </citation>
    <scope>NUCLEOTIDE SEQUENCE [LARGE SCALE GENOMIC DNA]</scope>
    <source>
        <strain evidence="4">DSM 17167 / CIP 108236 / LMG 21445 / STM815</strain>
    </source>
</reference>